<feature type="domain" description="B box-type" evidence="10">
    <location>
        <begin position="665"/>
        <end position="706"/>
    </location>
</feature>
<reference evidence="12 13" key="1">
    <citation type="submission" date="2024-02" db="EMBL/GenBank/DDBJ databases">
        <authorList>
            <person name="Chen Y."/>
            <person name="Shah S."/>
            <person name="Dougan E. K."/>
            <person name="Thang M."/>
            <person name="Chan C."/>
        </authorList>
    </citation>
    <scope>NUCLEOTIDE SEQUENCE [LARGE SCALE GENOMIC DNA]</scope>
</reference>
<dbReference type="PROSITE" id="PS50002">
    <property type="entry name" value="SH3"/>
    <property type="match status" value="1"/>
</dbReference>
<evidence type="ECO:0000256" key="8">
    <source>
        <dbReference type="SAM" id="MobiDB-lite"/>
    </source>
</evidence>
<dbReference type="InterPro" id="IPR027417">
    <property type="entry name" value="P-loop_NTPase"/>
</dbReference>
<dbReference type="InterPro" id="IPR001452">
    <property type="entry name" value="SH3_domain"/>
</dbReference>
<dbReference type="PANTHER" id="PTHR22706">
    <property type="entry name" value="ASSEMBLY FACTOR FOR SPINDLE MICROTUBULES"/>
    <property type="match status" value="1"/>
</dbReference>
<evidence type="ECO:0000256" key="2">
    <source>
        <dbReference type="ARBA" id="ARBA00022443"/>
    </source>
</evidence>
<dbReference type="PANTHER" id="PTHR22706:SF1">
    <property type="entry name" value="ASSEMBLY FACTOR FOR SPINDLE MICROTUBULES"/>
    <property type="match status" value="1"/>
</dbReference>
<dbReference type="InterPro" id="IPR000048">
    <property type="entry name" value="IQ_motif_EF-hand-BS"/>
</dbReference>
<dbReference type="InterPro" id="IPR036028">
    <property type="entry name" value="SH3-like_dom_sf"/>
</dbReference>
<dbReference type="PROSITE" id="PS50096">
    <property type="entry name" value="IQ"/>
    <property type="match status" value="7"/>
</dbReference>
<dbReference type="Gene3D" id="2.30.30.40">
    <property type="entry name" value="SH3 Domains"/>
    <property type="match status" value="1"/>
</dbReference>
<keyword evidence="13" id="KW-1185">Reference proteome</keyword>
<dbReference type="EMBL" id="CAXAMM010010779">
    <property type="protein sequence ID" value="CAK9024162.1"/>
    <property type="molecule type" value="Genomic_DNA"/>
</dbReference>
<dbReference type="Gene3D" id="4.10.640.40">
    <property type="entry name" value="Cytoplasmic polyadenylation element-binding protein, ZZ domain"/>
    <property type="match status" value="1"/>
</dbReference>
<dbReference type="Gene3D" id="1.20.5.190">
    <property type="match status" value="4"/>
</dbReference>
<comment type="subcellular location">
    <subcellularLocation>
        <location evidence="1">Cytoplasm</location>
    </subcellularLocation>
</comment>
<keyword evidence="6" id="KW-0863">Zinc-finger</keyword>
<dbReference type="SMART" id="SM00326">
    <property type="entry name" value="SH3"/>
    <property type="match status" value="1"/>
</dbReference>
<evidence type="ECO:0000256" key="3">
    <source>
        <dbReference type="ARBA" id="ARBA00022490"/>
    </source>
</evidence>
<proteinExistence type="predicted"/>
<evidence type="ECO:0000256" key="5">
    <source>
        <dbReference type="ARBA" id="ARBA00022860"/>
    </source>
</evidence>
<dbReference type="SMART" id="SM00015">
    <property type="entry name" value="IQ"/>
    <property type="match status" value="9"/>
</dbReference>
<evidence type="ECO:0000259" key="9">
    <source>
        <dbReference type="PROSITE" id="PS50002"/>
    </source>
</evidence>
<evidence type="ECO:0000313" key="11">
    <source>
        <dbReference type="EMBL" id="CAK9023888.1"/>
    </source>
</evidence>
<evidence type="ECO:0000259" key="10">
    <source>
        <dbReference type="PROSITE" id="PS50119"/>
    </source>
</evidence>
<dbReference type="Proteomes" id="UP001642464">
    <property type="component" value="Unassembled WGS sequence"/>
</dbReference>
<dbReference type="Pfam" id="PF22586">
    <property type="entry name" value="ANCHR-like_BBOX"/>
    <property type="match status" value="1"/>
</dbReference>
<dbReference type="SUPFAM" id="SSF50044">
    <property type="entry name" value="SH3-domain"/>
    <property type="match status" value="1"/>
</dbReference>
<keyword evidence="2 7" id="KW-0728">SH3 domain</keyword>
<protein>
    <submittedName>
        <fullName evidence="12">Abnormal spindle-like microcephaly-associated protein homolog</fullName>
    </submittedName>
</protein>
<keyword evidence="6" id="KW-0479">Metal-binding</keyword>
<comment type="caution">
    <text evidence="12">The sequence shown here is derived from an EMBL/GenBank/DDBJ whole genome shotgun (WGS) entry which is preliminary data.</text>
</comment>
<dbReference type="Pfam" id="PF00612">
    <property type="entry name" value="IQ"/>
    <property type="match status" value="1"/>
</dbReference>
<evidence type="ECO:0000256" key="6">
    <source>
        <dbReference type="PROSITE-ProRule" id="PRU00024"/>
    </source>
</evidence>
<evidence type="ECO:0000256" key="1">
    <source>
        <dbReference type="ARBA" id="ARBA00004496"/>
    </source>
</evidence>
<keyword evidence="4" id="KW-0677">Repeat</keyword>
<keyword evidence="5" id="KW-0112">Calmodulin-binding</keyword>
<dbReference type="CDD" id="cd19757">
    <property type="entry name" value="Bbox1"/>
    <property type="match status" value="1"/>
</dbReference>
<dbReference type="InterPro" id="IPR038446">
    <property type="entry name" value="CEBP_ZZ_sf"/>
</dbReference>
<sequence>MAEFKDADDDPSKIADQSKVVALYDFDPSKIDWPFNRQKPLALSTGQVVEIVHDDGSEWALGHLAGVPETLGYFPKNYTVSVGEYQEMMRDFENQEQQDGDEDETDQAQGPPETRAIPAGPLPAPLIDQQTQVYYDEVKEKEPKKKDPEPGQLPELVYPGISEYPAIEARPPQPTAFEVTKSRMLREMPPVPDPAPEEPAPPEDDIMAARWEVERELKATEDIMDIKGGVITYSRSSTPATMAASRPERDFVRKKPKSHVHQEHLRPVNQLIGLVNTHVRTAWEIKRQPYKSDLRARSTTLRVAAGIEPAHMRFALQRANETGAKWKQMFRPGFNDTVNEAFRVGCNSCILSQLYLKDKEAKEQFQKLHVKDVDGVVWFELMRKKAHLFYMRMDFTDVMMAHPDAWGFPDTSRVVAANPGEPVNPFHGWYAQHSIDPEAELEDVEFRYTLRLRSFPETTFQALALGKIPEWIKPYLSLHAEAEAPDDLAVEEDEEAMPTETGKAIELENNLMMEAGLEDGDNLYVKLDELKLARERTTGPDVLDADLRAYRLKGLSAMRIFLRSRGNPDSRKEVIVSPKMVKDMAAQLGIQKRPAHYWYCMFALRYPLAPDWEAVVREDTRWYLNLQQDTAQPVHPMVKKFREHLGDVIANEFLWDFRGFVKMKCSECGLPDSVVWCQQCTDYFCAPCFLQSHKSRRGRKHWPLPVPGCRYLTVPETRRFGEQLPLLNVGFSNRRRFLARDNQSDKNGDRSGDTWLWFHTDTFQAALMQTPENHWCLKRREPPRLPPGVDGYFYNFATDTVADDVSYILTSQQEAQAVALMQRHIRGALTRRAIKKQTSAALIFQKTKMMWDVQRIHGSSGKNASIIKAWFRKHCAREAKDKVQKSAARFQAIWRGILTRRRTRDLLSSTTRFQASWRAFAGRRKIKARLSAAVAIQKVLRGFVHGRRLIRRRHKAAARIQALVRGIFTRQRHQKRLAAAIRIQARIRGLWGRQKVQKIQRAASLLQRNWRRFQAQLHMKQMVYEKMELLRLKRLDVLRAKLQEAAIVVIQRNWRRHVDAQNAIEERKEKGDADKRTTTMLVALLEGASALRHFIHPWWRHLPPQVQAILKELKGPLQRSIALLPVTGKLGSEELGRRGLNVASVEHLQGIQAKEPDLASHLLLQVSRHLLSHVPAELFPETIKWACYAIGHQAVKLNETDGYYPQEIIPVGKDMPPHPHDKLHCLFKDMDNYKTRTDSMMNFPEESMPMLTLNGMPSHHRHVFLTAEVLVTMRQALDSPAISTDDHLKFQGLDASAGAQLMEVLGAEIEHRLPLDWPNQHGTVAALAQQLGSHVVEVKKEPLSEKKEKVHAVKGEEKQNSLAIFNRAAVMRLMQQVGYLMRDQYKIMDSVLGLQDEESTKKGEGVRQGRFVLMTDRLFDMADRAPHDHCSFVLAVVMFHMIIRALVLRLLYHRAAISLQKRYRYLKKKKKSRNAVAPAICIQRFWRGLRSGLSIARMEMAVEKIQHSYRAYRWNTQNAKFLKAVLTLQRVWQGGLLRAWIRRLNASAVEIQRYARGLLVRVSLDRFGRELLRKSQAELASLLKRRTAGELSEGEYWARAVSMSQRARINLSKHRDRNVDLRRNAASTLKSKQARILDKRKKIKMKGSLQPVRISIFETFCAVARRTATQSTAQTARFGSIHSGVLTEVRKCHRRLSRTMPDEASDPKMRARTQAPVHAAAKRGMAAMLVQRNTKNCEVTASKQCILVEDEFENWMKQQFQAVGR</sequence>
<accession>A0ABP0KBH9</accession>
<dbReference type="SUPFAM" id="SSF52540">
    <property type="entry name" value="P-loop containing nucleoside triphosphate hydrolases"/>
    <property type="match status" value="1"/>
</dbReference>
<keyword evidence="6" id="KW-0862">Zinc</keyword>
<evidence type="ECO:0000256" key="4">
    <source>
        <dbReference type="ARBA" id="ARBA00022737"/>
    </source>
</evidence>
<evidence type="ECO:0000256" key="7">
    <source>
        <dbReference type="PROSITE-ProRule" id="PRU00192"/>
    </source>
</evidence>
<dbReference type="CDD" id="cd00174">
    <property type="entry name" value="SH3"/>
    <property type="match status" value="1"/>
</dbReference>
<dbReference type="EMBL" id="CAXAMM010010668">
    <property type="protein sequence ID" value="CAK9023888.1"/>
    <property type="molecule type" value="Genomic_DNA"/>
</dbReference>
<evidence type="ECO:0000313" key="12">
    <source>
        <dbReference type="EMBL" id="CAK9024162.1"/>
    </source>
</evidence>
<keyword evidence="3" id="KW-0963">Cytoplasm</keyword>
<feature type="region of interest" description="Disordered" evidence="8">
    <location>
        <begin position="94"/>
        <end position="124"/>
    </location>
</feature>
<gene>
    <name evidence="11" type="ORF">SCF082_LOCUS16383</name>
    <name evidence="12" type="ORF">SCF082_LOCUS16496</name>
</gene>
<organism evidence="12 13">
    <name type="scientific">Durusdinium trenchii</name>
    <dbReference type="NCBI Taxonomy" id="1381693"/>
    <lineage>
        <taxon>Eukaryota</taxon>
        <taxon>Sar</taxon>
        <taxon>Alveolata</taxon>
        <taxon>Dinophyceae</taxon>
        <taxon>Suessiales</taxon>
        <taxon>Symbiodiniaceae</taxon>
        <taxon>Durusdinium</taxon>
    </lineage>
</organism>
<dbReference type="InterPro" id="IPR000315">
    <property type="entry name" value="Znf_B-box"/>
</dbReference>
<dbReference type="InterPro" id="IPR051185">
    <property type="entry name" value="ASPM"/>
</dbReference>
<name>A0ABP0KBH9_9DINO</name>
<evidence type="ECO:0000313" key="13">
    <source>
        <dbReference type="Proteomes" id="UP001642464"/>
    </source>
</evidence>
<feature type="compositionally biased region" description="Acidic residues" evidence="8">
    <location>
        <begin position="94"/>
        <end position="106"/>
    </location>
</feature>
<feature type="domain" description="SH3" evidence="9">
    <location>
        <begin position="15"/>
        <end position="84"/>
    </location>
</feature>
<dbReference type="PROSITE" id="PS50119">
    <property type="entry name" value="ZF_BBOX"/>
    <property type="match status" value="1"/>
</dbReference>